<dbReference type="EMBL" id="JACAGB010000002">
    <property type="protein sequence ID" value="KAF6382510.1"/>
    <property type="molecule type" value="Genomic_DNA"/>
</dbReference>
<protein>
    <submittedName>
        <fullName evidence="2">Uncharacterized protein</fullName>
    </submittedName>
</protein>
<keyword evidence="3" id="KW-1185">Reference proteome</keyword>
<organism evidence="2 3">
    <name type="scientific">Pipistrellus kuhlii</name>
    <name type="common">Kuhl's pipistrelle</name>
    <dbReference type="NCBI Taxonomy" id="59472"/>
    <lineage>
        <taxon>Eukaryota</taxon>
        <taxon>Metazoa</taxon>
        <taxon>Chordata</taxon>
        <taxon>Craniata</taxon>
        <taxon>Vertebrata</taxon>
        <taxon>Euteleostomi</taxon>
        <taxon>Mammalia</taxon>
        <taxon>Eutheria</taxon>
        <taxon>Laurasiatheria</taxon>
        <taxon>Chiroptera</taxon>
        <taxon>Yangochiroptera</taxon>
        <taxon>Vespertilionidae</taxon>
        <taxon>Pipistrellus</taxon>
    </lineage>
</organism>
<proteinExistence type="predicted"/>
<accession>A0A7J8A970</accession>
<dbReference type="Proteomes" id="UP000558488">
    <property type="component" value="Unassembled WGS sequence"/>
</dbReference>
<dbReference type="AlphaFoldDB" id="A0A7J8A970"/>
<gene>
    <name evidence="2" type="ORF">mPipKuh1_008872</name>
</gene>
<evidence type="ECO:0000256" key="1">
    <source>
        <dbReference type="SAM" id="MobiDB-lite"/>
    </source>
</evidence>
<comment type="caution">
    <text evidence="2">The sequence shown here is derived from an EMBL/GenBank/DDBJ whole genome shotgun (WGS) entry which is preliminary data.</text>
</comment>
<feature type="region of interest" description="Disordered" evidence="1">
    <location>
        <begin position="71"/>
        <end position="121"/>
    </location>
</feature>
<evidence type="ECO:0000313" key="2">
    <source>
        <dbReference type="EMBL" id="KAF6382510.1"/>
    </source>
</evidence>
<name>A0A7J8A970_PIPKU</name>
<reference evidence="2 3" key="1">
    <citation type="journal article" date="2020" name="Nature">
        <title>Six reference-quality genomes reveal evolution of bat adaptations.</title>
        <authorList>
            <person name="Jebb D."/>
            <person name="Huang Z."/>
            <person name="Pippel M."/>
            <person name="Hughes G.M."/>
            <person name="Lavrichenko K."/>
            <person name="Devanna P."/>
            <person name="Winkler S."/>
            <person name="Jermiin L.S."/>
            <person name="Skirmuntt E.C."/>
            <person name="Katzourakis A."/>
            <person name="Burkitt-Gray L."/>
            <person name="Ray D.A."/>
            <person name="Sullivan K.A.M."/>
            <person name="Roscito J.G."/>
            <person name="Kirilenko B.M."/>
            <person name="Davalos L.M."/>
            <person name="Corthals A.P."/>
            <person name="Power M.L."/>
            <person name="Jones G."/>
            <person name="Ransome R.D."/>
            <person name="Dechmann D.K.N."/>
            <person name="Locatelli A.G."/>
            <person name="Puechmaille S.J."/>
            <person name="Fedrigo O."/>
            <person name="Jarvis E.D."/>
            <person name="Hiller M."/>
            <person name="Vernes S.C."/>
            <person name="Myers E.W."/>
            <person name="Teeling E.C."/>
        </authorList>
    </citation>
    <scope>NUCLEOTIDE SEQUENCE [LARGE SCALE GENOMIC DNA]</scope>
    <source>
        <strain evidence="2">MPipKuh1</strain>
        <tissue evidence="2">Flight muscle</tissue>
    </source>
</reference>
<feature type="compositionally biased region" description="Basic and acidic residues" evidence="1">
    <location>
        <begin position="86"/>
        <end position="104"/>
    </location>
</feature>
<sequence length="121" mass="13438">MVKGQRAVSLPTRGRLPAWPPFSQINSFPVSLFILVCGLLQKPDPEWALNHAGRVKGSHIWRLQRGTSGGEGIFRLERRRKNTPRKGVENSPRKGEGNSPEKGEGNSPHSKAHGQLQSREL</sequence>
<evidence type="ECO:0000313" key="3">
    <source>
        <dbReference type="Proteomes" id="UP000558488"/>
    </source>
</evidence>